<feature type="compositionally biased region" description="Polar residues" evidence="15">
    <location>
        <begin position="1790"/>
        <end position="1802"/>
    </location>
</feature>
<dbReference type="SMART" id="SM00249">
    <property type="entry name" value="PHD"/>
    <property type="match status" value="3"/>
</dbReference>
<feature type="domain" description="PHD-type" evidence="16">
    <location>
        <begin position="1378"/>
        <end position="1430"/>
    </location>
</feature>
<dbReference type="SMART" id="SM00558">
    <property type="entry name" value="JmjC"/>
    <property type="match status" value="1"/>
</dbReference>
<keyword evidence="7" id="KW-0862">Zinc</keyword>
<dbReference type="InterPro" id="IPR001606">
    <property type="entry name" value="ARID_dom"/>
</dbReference>
<organism evidence="20 21">
    <name type="scientific">Calicophoron daubneyi</name>
    <name type="common">Rumen fluke</name>
    <name type="synonym">Paramphistomum daubneyi</name>
    <dbReference type="NCBI Taxonomy" id="300641"/>
    <lineage>
        <taxon>Eukaryota</taxon>
        <taxon>Metazoa</taxon>
        <taxon>Spiralia</taxon>
        <taxon>Lophotrochozoa</taxon>
        <taxon>Platyhelminthes</taxon>
        <taxon>Trematoda</taxon>
        <taxon>Digenea</taxon>
        <taxon>Plagiorchiida</taxon>
        <taxon>Pronocephalata</taxon>
        <taxon>Paramphistomoidea</taxon>
        <taxon>Paramphistomidae</taxon>
        <taxon>Calicophoron</taxon>
    </lineage>
</organism>
<feature type="compositionally biased region" description="Basic and acidic residues" evidence="15">
    <location>
        <begin position="688"/>
        <end position="697"/>
    </location>
</feature>
<feature type="compositionally biased region" description="Polar residues" evidence="15">
    <location>
        <begin position="1617"/>
        <end position="1628"/>
    </location>
</feature>
<evidence type="ECO:0000256" key="8">
    <source>
        <dbReference type="ARBA" id="ARBA00022853"/>
    </source>
</evidence>
<feature type="compositionally biased region" description="Basic and acidic residues" evidence="15">
    <location>
        <begin position="2072"/>
        <end position="2086"/>
    </location>
</feature>
<dbReference type="GO" id="GO:0005634">
    <property type="term" value="C:nucleus"/>
    <property type="evidence" value="ECO:0007669"/>
    <property type="project" value="UniProtKB-SubCell"/>
</dbReference>
<dbReference type="GO" id="GO:0000785">
    <property type="term" value="C:chromatin"/>
    <property type="evidence" value="ECO:0007669"/>
    <property type="project" value="TreeGrafter"/>
</dbReference>
<feature type="compositionally biased region" description="Acidic residues" evidence="15">
    <location>
        <begin position="822"/>
        <end position="832"/>
    </location>
</feature>
<evidence type="ECO:0000256" key="6">
    <source>
        <dbReference type="ARBA" id="ARBA00022771"/>
    </source>
</evidence>
<feature type="compositionally biased region" description="Basic residues" evidence="15">
    <location>
        <begin position="1994"/>
        <end position="2005"/>
    </location>
</feature>
<feature type="compositionally biased region" description="Acidic residues" evidence="15">
    <location>
        <begin position="2147"/>
        <end position="2169"/>
    </location>
</feature>
<feature type="domain" description="JmjN" evidence="18">
    <location>
        <begin position="12"/>
        <end position="53"/>
    </location>
</feature>
<evidence type="ECO:0000256" key="7">
    <source>
        <dbReference type="ARBA" id="ARBA00022833"/>
    </source>
</evidence>
<dbReference type="InterPro" id="IPR019786">
    <property type="entry name" value="Zinc_finger_PHD-type_CS"/>
</dbReference>
<evidence type="ECO:0000259" key="16">
    <source>
        <dbReference type="PROSITE" id="PS50016"/>
    </source>
</evidence>
<evidence type="ECO:0000256" key="10">
    <source>
        <dbReference type="ARBA" id="ARBA00023002"/>
    </source>
</evidence>
<feature type="compositionally biased region" description="Polar residues" evidence="15">
    <location>
        <begin position="2284"/>
        <end position="2296"/>
    </location>
</feature>
<evidence type="ECO:0000313" key="21">
    <source>
        <dbReference type="Proteomes" id="UP001497525"/>
    </source>
</evidence>
<evidence type="ECO:0000256" key="3">
    <source>
        <dbReference type="ARBA" id="ARBA00006801"/>
    </source>
</evidence>
<dbReference type="InterPro" id="IPR036431">
    <property type="entry name" value="ARID_dom_sf"/>
</dbReference>
<evidence type="ECO:0000256" key="15">
    <source>
        <dbReference type="SAM" id="MobiDB-lite"/>
    </source>
</evidence>
<dbReference type="SMART" id="SM00501">
    <property type="entry name" value="BRIGHT"/>
    <property type="match status" value="1"/>
</dbReference>
<dbReference type="PANTHER" id="PTHR10694">
    <property type="entry name" value="LYSINE-SPECIFIC DEMETHYLASE"/>
    <property type="match status" value="1"/>
</dbReference>
<keyword evidence="8" id="KW-0156">Chromatin regulator</keyword>
<feature type="compositionally biased region" description="Basic and acidic residues" evidence="15">
    <location>
        <begin position="809"/>
        <end position="821"/>
    </location>
</feature>
<dbReference type="InterPro" id="IPR003349">
    <property type="entry name" value="JmjN"/>
</dbReference>
<keyword evidence="5" id="KW-0479">Metal-binding</keyword>
<dbReference type="InterPro" id="IPR003347">
    <property type="entry name" value="JmjC_dom"/>
</dbReference>
<feature type="compositionally biased region" description="Polar residues" evidence="15">
    <location>
        <begin position="1705"/>
        <end position="1717"/>
    </location>
</feature>
<feature type="domain" description="ARID" evidence="17">
    <location>
        <begin position="77"/>
        <end position="167"/>
    </location>
</feature>
<dbReference type="PANTHER" id="PTHR10694:SF33">
    <property type="entry name" value="LYSINE-SPECIFIC DEMETHYLASE 5"/>
    <property type="match status" value="1"/>
</dbReference>
<feature type="compositionally biased region" description="Basic and acidic residues" evidence="15">
    <location>
        <begin position="2099"/>
        <end position="2110"/>
    </location>
</feature>
<dbReference type="GO" id="GO:0003677">
    <property type="term" value="F:DNA binding"/>
    <property type="evidence" value="ECO:0007669"/>
    <property type="project" value="InterPro"/>
</dbReference>
<dbReference type="PROSITE" id="PS51184">
    <property type="entry name" value="JMJC"/>
    <property type="match status" value="1"/>
</dbReference>
<feature type="domain" description="PHD-type" evidence="16">
    <location>
        <begin position="195"/>
        <end position="247"/>
    </location>
</feature>
<dbReference type="PROSITE" id="PS51011">
    <property type="entry name" value="ARID"/>
    <property type="match status" value="1"/>
</dbReference>
<feature type="compositionally biased region" description="Basic and acidic residues" evidence="15">
    <location>
        <begin position="2133"/>
        <end position="2146"/>
    </location>
</feature>
<feature type="compositionally biased region" description="Low complexity" evidence="15">
    <location>
        <begin position="1954"/>
        <end position="1965"/>
    </location>
</feature>
<comment type="subcellular location">
    <subcellularLocation>
        <location evidence="2">Nucleus</location>
    </subcellularLocation>
</comment>
<evidence type="ECO:0000256" key="13">
    <source>
        <dbReference type="ARBA" id="ARBA00048734"/>
    </source>
</evidence>
<dbReference type="Gene3D" id="1.10.150.60">
    <property type="entry name" value="ARID DNA-binding domain"/>
    <property type="match status" value="1"/>
</dbReference>
<evidence type="ECO:0000313" key="20">
    <source>
        <dbReference type="EMBL" id="CAL5137609.1"/>
    </source>
</evidence>
<dbReference type="Gene3D" id="3.30.40.10">
    <property type="entry name" value="Zinc/RING finger domain, C3HC4 (zinc finger)"/>
    <property type="match status" value="2"/>
</dbReference>
<dbReference type="SUPFAM" id="SSF51197">
    <property type="entry name" value="Clavaminate synthase-like"/>
    <property type="match status" value="1"/>
</dbReference>
<evidence type="ECO:0000259" key="18">
    <source>
        <dbReference type="PROSITE" id="PS51183"/>
    </source>
</evidence>
<dbReference type="PROSITE" id="PS51183">
    <property type="entry name" value="JMJN"/>
    <property type="match status" value="1"/>
</dbReference>
<dbReference type="GO" id="GO:0008270">
    <property type="term" value="F:zinc ion binding"/>
    <property type="evidence" value="ECO:0007669"/>
    <property type="project" value="UniProtKB-KW"/>
</dbReference>
<dbReference type="PROSITE" id="PS50016">
    <property type="entry name" value="ZF_PHD_2"/>
    <property type="match status" value="2"/>
</dbReference>
<feature type="compositionally biased region" description="Low complexity" evidence="15">
    <location>
        <begin position="1921"/>
        <end position="1936"/>
    </location>
</feature>
<evidence type="ECO:0000256" key="12">
    <source>
        <dbReference type="ARBA" id="ARBA00023242"/>
    </source>
</evidence>
<feature type="region of interest" description="Disordered" evidence="15">
    <location>
        <begin position="1557"/>
        <end position="1633"/>
    </location>
</feature>
<dbReference type="InterPro" id="IPR013083">
    <property type="entry name" value="Znf_RING/FYVE/PHD"/>
</dbReference>
<comment type="cofactor">
    <cofactor evidence="1">
        <name>Fe(2+)</name>
        <dbReference type="ChEBI" id="CHEBI:29033"/>
    </cofactor>
</comment>
<feature type="region of interest" description="Disordered" evidence="15">
    <location>
        <begin position="806"/>
        <end position="906"/>
    </location>
</feature>
<feature type="compositionally biased region" description="Basic residues" evidence="15">
    <location>
        <begin position="2116"/>
        <end position="2127"/>
    </location>
</feature>
<dbReference type="InterPro" id="IPR019787">
    <property type="entry name" value="Znf_PHD-finger"/>
</dbReference>
<feature type="compositionally biased region" description="Basic and acidic residues" evidence="15">
    <location>
        <begin position="723"/>
        <end position="738"/>
    </location>
</feature>
<evidence type="ECO:0000256" key="9">
    <source>
        <dbReference type="ARBA" id="ARBA00022964"/>
    </source>
</evidence>
<dbReference type="SMART" id="SM01014">
    <property type="entry name" value="ARID"/>
    <property type="match status" value="1"/>
</dbReference>
<keyword evidence="12" id="KW-0539">Nucleus</keyword>
<dbReference type="Pfam" id="PF01388">
    <property type="entry name" value="ARID"/>
    <property type="match status" value="1"/>
</dbReference>
<dbReference type="Gene3D" id="2.60.120.650">
    <property type="entry name" value="Cupin"/>
    <property type="match status" value="1"/>
</dbReference>
<dbReference type="Pfam" id="PF02373">
    <property type="entry name" value="JmjC"/>
    <property type="match status" value="1"/>
</dbReference>
<feature type="compositionally biased region" description="Acidic residues" evidence="15">
    <location>
        <begin position="1910"/>
        <end position="1919"/>
    </location>
</feature>
<evidence type="ECO:0000256" key="1">
    <source>
        <dbReference type="ARBA" id="ARBA00001954"/>
    </source>
</evidence>
<comment type="caution">
    <text evidence="20">The sequence shown here is derived from an EMBL/GenBank/DDBJ whole genome shotgun (WGS) entry which is preliminary data.</text>
</comment>
<feature type="region of interest" description="Disordered" evidence="15">
    <location>
        <begin position="2045"/>
        <end position="2169"/>
    </location>
</feature>
<feature type="compositionally biased region" description="Basic and acidic residues" evidence="15">
    <location>
        <begin position="1606"/>
        <end position="1615"/>
    </location>
</feature>
<dbReference type="InterPro" id="IPR048615">
    <property type="entry name" value="KDM5_C-hel"/>
</dbReference>
<feature type="region of interest" description="Disordered" evidence="15">
    <location>
        <begin position="671"/>
        <end position="738"/>
    </location>
</feature>
<feature type="region of interest" description="Disordered" evidence="15">
    <location>
        <begin position="1897"/>
        <end position="2005"/>
    </location>
</feature>
<feature type="compositionally biased region" description="Polar residues" evidence="15">
    <location>
        <begin position="1734"/>
        <end position="1749"/>
    </location>
</feature>
<dbReference type="InterPro" id="IPR011011">
    <property type="entry name" value="Znf_FYVE_PHD"/>
</dbReference>
<reference evidence="20" key="1">
    <citation type="submission" date="2024-06" db="EMBL/GenBank/DDBJ databases">
        <authorList>
            <person name="Liu X."/>
            <person name="Lenzi L."/>
            <person name="Haldenby T S."/>
            <person name="Uol C."/>
        </authorList>
    </citation>
    <scope>NUCLEOTIDE SEQUENCE</scope>
</reference>
<dbReference type="InterPro" id="IPR004198">
    <property type="entry name" value="Znf_C5HC2"/>
</dbReference>
<dbReference type="SUPFAM" id="SSF46774">
    <property type="entry name" value="ARID-like"/>
    <property type="match status" value="1"/>
</dbReference>
<feature type="compositionally biased region" description="Polar residues" evidence="15">
    <location>
        <begin position="2355"/>
        <end position="2375"/>
    </location>
</feature>
<dbReference type="Pfam" id="PF21323">
    <property type="entry name" value="KDM5_C-hel"/>
    <property type="match status" value="1"/>
</dbReference>
<evidence type="ECO:0000259" key="19">
    <source>
        <dbReference type="PROSITE" id="PS51184"/>
    </source>
</evidence>
<feature type="region of interest" description="Disordered" evidence="15">
    <location>
        <begin position="2284"/>
        <end position="2341"/>
    </location>
</feature>
<keyword evidence="9" id="KW-0223">Dioxygenase</keyword>
<dbReference type="Pfam" id="PF02375">
    <property type="entry name" value="JmjN"/>
    <property type="match status" value="1"/>
</dbReference>
<evidence type="ECO:0000256" key="14">
    <source>
        <dbReference type="PROSITE-ProRule" id="PRU00146"/>
    </source>
</evidence>
<name>A0AAV2TMX7_CALDB</name>
<dbReference type="CDD" id="cd15515">
    <property type="entry name" value="PHD1_KDM5A_like"/>
    <property type="match status" value="1"/>
</dbReference>
<feature type="domain" description="JmjC" evidence="19">
    <location>
        <begin position="341"/>
        <end position="507"/>
    </location>
</feature>
<feature type="compositionally biased region" description="Low complexity" evidence="15">
    <location>
        <begin position="1693"/>
        <end position="1704"/>
    </location>
</feature>
<evidence type="ECO:0000256" key="5">
    <source>
        <dbReference type="ARBA" id="ARBA00022723"/>
    </source>
</evidence>
<dbReference type="Pfam" id="PF02928">
    <property type="entry name" value="zf-C5HC2"/>
    <property type="match status" value="1"/>
</dbReference>
<feature type="compositionally biased region" description="Low complexity" evidence="15">
    <location>
        <begin position="2391"/>
        <end position="2405"/>
    </location>
</feature>
<feature type="region of interest" description="Disordered" evidence="15">
    <location>
        <begin position="1693"/>
        <end position="1813"/>
    </location>
</feature>
<dbReference type="GO" id="GO:0034647">
    <property type="term" value="F:histone H3K4me/H3K4me2/H3K4me3 demethylase activity"/>
    <property type="evidence" value="ECO:0007669"/>
    <property type="project" value="UniProtKB-EC"/>
</dbReference>
<dbReference type="PROSITE" id="PS01359">
    <property type="entry name" value="ZF_PHD_1"/>
    <property type="match status" value="1"/>
</dbReference>
<keyword evidence="11" id="KW-0408">Iron</keyword>
<comment type="similarity">
    <text evidence="3">Belongs to the JARID1 histone demethylase family.</text>
</comment>
<keyword evidence="10" id="KW-0560">Oxidoreductase</keyword>
<dbReference type="Proteomes" id="UP001497525">
    <property type="component" value="Unassembled WGS sequence"/>
</dbReference>
<dbReference type="SMART" id="SM00545">
    <property type="entry name" value="JmjN"/>
    <property type="match status" value="1"/>
</dbReference>
<keyword evidence="6 14" id="KW-0863">Zinc-finger</keyword>
<feature type="region of interest" description="Disordered" evidence="15">
    <location>
        <begin position="2355"/>
        <end position="2408"/>
    </location>
</feature>
<feature type="compositionally biased region" description="Polar residues" evidence="15">
    <location>
        <begin position="1568"/>
        <end position="1580"/>
    </location>
</feature>
<evidence type="ECO:0000256" key="11">
    <source>
        <dbReference type="ARBA" id="ARBA00023004"/>
    </source>
</evidence>
<evidence type="ECO:0000256" key="2">
    <source>
        <dbReference type="ARBA" id="ARBA00004123"/>
    </source>
</evidence>
<evidence type="ECO:0000256" key="4">
    <source>
        <dbReference type="ARBA" id="ARBA00012902"/>
    </source>
</evidence>
<evidence type="ECO:0000259" key="17">
    <source>
        <dbReference type="PROSITE" id="PS51011"/>
    </source>
</evidence>
<dbReference type="EMBL" id="CAXLJL010000412">
    <property type="protein sequence ID" value="CAL5137609.1"/>
    <property type="molecule type" value="Genomic_DNA"/>
</dbReference>
<dbReference type="EC" id="1.14.11.67" evidence="4"/>
<dbReference type="InterPro" id="IPR001965">
    <property type="entry name" value="Znf_PHD"/>
</dbReference>
<feature type="compositionally biased region" description="Low complexity" evidence="15">
    <location>
        <begin position="833"/>
        <end position="845"/>
    </location>
</feature>
<protein>
    <recommendedName>
        <fullName evidence="4">[histone H3]-trimethyl-L-lysine(4) demethylase</fullName>
        <ecNumber evidence="4">1.14.11.67</ecNumber>
    </recommendedName>
</protein>
<gene>
    <name evidence="20" type="ORF">CDAUBV1_LOCUS11898</name>
</gene>
<dbReference type="SUPFAM" id="SSF57903">
    <property type="entry name" value="FYVE/PHD zinc finger"/>
    <property type="match status" value="3"/>
</dbReference>
<comment type="catalytic activity">
    <reaction evidence="13">
        <text>N(6),N(6),N(6)-trimethyl-L-lysyl(4)-[histone H3] + 3 2-oxoglutarate + 3 O2 = L-lysyl(4)-[histone H3] + 3 formaldehyde + 3 succinate + 3 CO2</text>
        <dbReference type="Rhea" id="RHEA:60208"/>
        <dbReference type="Rhea" id="RHEA-COMP:15537"/>
        <dbReference type="Rhea" id="RHEA-COMP:15547"/>
        <dbReference type="ChEBI" id="CHEBI:15379"/>
        <dbReference type="ChEBI" id="CHEBI:16526"/>
        <dbReference type="ChEBI" id="CHEBI:16810"/>
        <dbReference type="ChEBI" id="CHEBI:16842"/>
        <dbReference type="ChEBI" id="CHEBI:29969"/>
        <dbReference type="ChEBI" id="CHEBI:30031"/>
        <dbReference type="ChEBI" id="CHEBI:61961"/>
        <dbReference type="EC" id="1.14.11.67"/>
    </reaction>
</comment>
<accession>A0AAV2TMX7</accession>
<sequence>MSDSGLIELPEARVFYPSVEEFKDALGYINHIAPLASQYGICKIHPPQGWSPPFCADPMLFSFYPRVQHLSDISAYNRVRNNFITSLVNFWEAQEVTISSPFIKDKCVDIFQLWKAVQSMGGYENVCNRKTWCEVCLKMGFEAVSSMAASVSSKYKKILLPYETFQRRQTKTTEGSSRLASDSKLPSKRKVSLRKLICSVCSLGTDEDHLLLCDGCDTVGACHIYCLNPPLSDIPKGRWFCARCVAQKYKTLQGSDTFGFVVSTTKRTLDKFGVYADEFKARHFGKPNHMVSLEEAEAEFWRLVNSEDSNIVVEYGADLNSRDHGSGFPFGSRTTSDRRSTYLSSPWNLNNLSTDELSALRYLPQDISGMVVPWCYVGMIFSCFCWHTEDHWSCSINYLHRGSPKTWYGVPGFAADAFELTIRSEVPELFEASPDLLHHMTTMFPPSVLKAHGVPVYHLNQMAGEFVVTFPRSYHAGFNQGFNFAEAVNFCPAFWFEFGQNCIEHYALIHRSPVFSHAELLCRFAQSEEPFNVEFLAVITKQLQNLLLTERTLRRHLARLGVRRTERLVFEDSDDEKRDCELCKTTLYLSALTCKCSPTMVCLAHHQARTCCPREEQVMRYRYGLDELSEFIDKLQSQLDEYRRWKQRVDEILSMFSDDITTTTPVQIKLDNELPVADTSPAQTTVGPKDDRSHSDSDAEISQISSKPVDENDIGQTEDSTVSDERNHQQPDSQECKTEECGKVTLDDLKTLITIGQSRHYPKSSIDSLNQLVCGIARCSVVVHDLLDSFRTACVKLEEQTESIVEDLENAKAEDRTKEEKQDESEEDEGNSDSDSTSIDSSSDTSEAEDTPVEPKDRSAVYSTRTRSRRDRGSPSSVTGIGYDGKAAANRPPRKGDSSVKRRRGPVTSKLTLDEFQKFFKLTSRFEIFLPEVEELRQFNDRLSSWRQQVHDLLSTMNAPQCATQADHNSSSSNNLHEVNTKILTSLSVVDSLLKFAEVVSVDLPETVPLKRVRECLIWMEMVEKLLNFTKRIPSDSDCASQNSRPSLDRLCELQLQGDLISSAVAYVTADKNTDRSSVSHESVPQIPMAKTALDVVLANCSRKLLNVIYSAKLVEDRLLLIKNARPRSLHLSDIMKEVNQASLLPVWLPVANEIKALCSHVQLATKQLETIEKLLVSTPFGFIMPPLDPRTFADNLYEQLGLGTIECTSEAWKRCIDSLLDEYIESPIAFSNVERVRSLLNFVDQCRGRLMDLFVWPQSKQNLLEILLPRSAAALDLLINLDSCSDGTPAGSTMEGESSRASGLRRSLRSPVFNNAIYTAASEENAHEFAKALVACDDAGLLYDSVYRRLIDAELSLMHRLRSSNMVKSRAKKQNTVIYCICRKPGYRSFMVQCELCRDWFHSRCVALPNLRDSEVDRLRYICPRCECSMRPDLDQVLNILDDLTSVLPTDPQVISSMGSPSSPPPPKRVMCLLRLPEFVAVQLLCERAFLFIRRVRNTILSTPELHHALIEYERFAGVKLPLYSHVEEELMKLDPSQTDSAESSVHPRTYQIKNYSRSGSMCGPNGSRQPRAFSSSSKDWGHAGGSRVALPTQSSKSMADIETEQSRFGERKLRVTSNPRSSLVSSETEEPYSDEMTRSIYGSQDAQYFARKQMRKTPLLVRSAGTHNSPLVNLGEPEEAEAAEALAGMSASMLSQSSGDSGVAQSSAFQPSLRSLTDRRPFDDFTSLHGKAQSQGFPSSRSGTVSRSPAYMPVRGGPQSVPPLASAARSESSNRPLTSGYREPGLSGQRNLESSETLDSQKNRAPLGRPRKFTCDLSVDARKVLDALIMEACLLEVTVPQTRWLWQLHLASDSENNSNGAHHPNVAKAEEEKLRRRFLRHLEELSNSHPYNIVKQRRLVRPKPSEPSTEENLEDDAFSSKSEVSSSPDSAKSEGVSIAKRRRLSLTRRSDGSAASSASGTSTKPDNRIRRKIHRIRGASTSSGRRCEMGRGRRLQSTRRRPLHHYPYTNVTGRRIAAPHSNRISSNLGVRYSNPKFYRQRLTTMNKSETRSRGAGSSAAGARRRPRRGHGGERVLSMRDRNTENIEYGSESDNESNELKDSLREHEGMSNPRPRQRKMIRRSRHTGAGLLERKRDKQGPKEGYGEEDDKEEGSEGDEEPEENAAAEDECMAQSCIHPHTGTVEWIACDGCGHWFHQVCVGIHHRSQVPEVYLCSVCRTRSGNLGNPVRESTRSRGLHNRIVLTSRSSTSSKMRHLLRPGFPGSRAHMTCVAQRPVGWNSGELRSSSMQLSDSPQGYLEEGSSGGHDGVDSLVDAAPQIAGGNDQWTDYSPSPGEDELDSELRPLRNVGTVSARSLNSSPFGQVSNVTTNSTPSVPPQTAAIPTEDDGSSGIAISEASRAASSKDPTEVLLEAIEVVSAKSNSAPDTENRY</sequence>
<proteinExistence type="inferred from homology"/>
<dbReference type="Pfam" id="PF00628">
    <property type="entry name" value="PHD"/>
    <property type="match status" value="2"/>
</dbReference>
<dbReference type="GO" id="GO:0006355">
    <property type="term" value="P:regulation of DNA-templated transcription"/>
    <property type="evidence" value="ECO:0007669"/>
    <property type="project" value="TreeGrafter"/>
</dbReference>